<protein>
    <submittedName>
        <fullName evidence="3">Uncharacterized protein</fullName>
    </submittedName>
</protein>
<dbReference type="AlphaFoldDB" id="A0AAE4Z7P1"/>
<evidence type="ECO:0000313" key="3">
    <source>
        <dbReference type="EMBL" id="NIR75173.1"/>
    </source>
</evidence>
<feature type="transmembrane region" description="Helical" evidence="2">
    <location>
        <begin position="64"/>
        <end position="83"/>
    </location>
</feature>
<evidence type="ECO:0000256" key="2">
    <source>
        <dbReference type="SAM" id="Phobius"/>
    </source>
</evidence>
<dbReference type="EMBL" id="JAACAK010000066">
    <property type="protein sequence ID" value="NIR75173.1"/>
    <property type="molecule type" value="Genomic_DNA"/>
</dbReference>
<feature type="transmembrane region" description="Helical" evidence="2">
    <location>
        <begin position="135"/>
        <end position="159"/>
    </location>
</feature>
<feature type="compositionally biased region" description="Basic residues" evidence="1">
    <location>
        <begin position="1"/>
        <end position="10"/>
    </location>
</feature>
<feature type="region of interest" description="Disordered" evidence="1">
    <location>
        <begin position="1"/>
        <end position="54"/>
    </location>
</feature>
<comment type="caution">
    <text evidence="3">The sequence shown here is derived from an EMBL/GenBank/DDBJ whole genome shotgun (WGS) entry which is preliminary data.</text>
</comment>
<dbReference type="Proteomes" id="UP000702544">
    <property type="component" value="Unassembled WGS sequence"/>
</dbReference>
<evidence type="ECO:0000256" key="1">
    <source>
        <dbReference type="SAM" id="MobiDB-lite"/>
    </source>
</evidence>
<feature type="compositionally biased region" description="Basic and acidic residues" evidence="1">
    <location>
        <begin position="11"/>
        <end position="30"/>
    </location>
</feature>
<reference evidence="3 4" key="1">
    <citation type="submission" date="2020-01" db="EMBL/GenBank/DDBJ databases">
        <title>Genomes assembled from Gulf of Kutch pelagic sediment metagenomes.</title>
        <authorList>
            <person name="Chandrashekar M."/>
            <person name="Mahajan M.S."/>
            <person name="Dave K.J."/>
            <person name="Vatsa P."/>
            <person name="Nathani N.M."/>
        </authorList>
    </citation>
    <scope>NUCLEOTIDE SEQUENCE [LARGE SCALE GENOMIC DNA]</scope>
    <source>
        <strain evidence="3">KS3-K002</strain>
    </source>
</reference>
<feature type="compositionally biased region" description="Basic and acidic residues" evidence="1">
    <location>
        <begin position="37"/>
        <end position="54"/>
    </location>
</feature>
<proteinExistence type="predicted"/>
<keyword evidence="2" id="KW-0472">Membrane</keyword>
<keyword evidence="2" id="KW-0812">Transmembrane</keyword>
<accession>A0AAE4Z7P1</accession>
<sequence length="163" mass="18180">MAKHKKKKSKPTPDPEDSKKKEPSEEKPSDIPETEPTDSKPESPKEPTESIAEKTEKDKKLNKLFWLRVGIAVLAGISATFLFDSIEGPEERRWTSIGYMIILFIITVIIAKGMKIQLPASDRKKIVTQGIGSYIFLYLFTWILSYTIVNAASVTSGIASPIP</sequence>
<keyword evidence="2" id="KW-1133">Transmembrane helix</keyword>
<organism evidence="3 4">
    <name type="scientific">Candidatus Kutchimonas denitrificans</name>
    <dbReference type="NCBI Taxonomy" id="3056748"/>
    <lineage>
        <taxon>Bacteria</taxon>
        <taxon>Pseudomonadati</taxon>
        <taxon>Gemmatimonadota</taxon>
        <taxon>Gemmatimonadia</taxon>
        <taxon>Candidatus Palauibacterales</taxon>
        <taxon>Candidatus Palauibacteraceae</taxon>
        <taxon>Candidatus Kutchimonas</taxon>
    </lineage>
</organism>
<gene>
    <name evidence="3" type="ORF">GWO12_08690</name>
</gene>
<evidence type="ECO:0000313" key="4">
    <source>
        <dbReference type="Proteomes" id="UP000702544"/>
    </source>
</evidence>
<name>A0AAE4Z7P1_9BACT</name>
<feature type="transmembrane region" description="Helical" evidence="2">
    <location>
        <begin position="95"/>
        <end position="114"/>
    </location>
</feature>